<dbReference type="InterPro" id="IPR027417">
    <property type="entry name" value="P-loop_NTPase"/>
</dbReference>
<dbReference type="InterPro" id="IPR017871">
    <property type="entry name" value="ABC_transporter-like_CS"/>
</dbReference>
<dbReference type="PROSITE" id="PS50893">
    <property type="entry name" value="ABC_TRANSPORTER_2"/>
    <property type="match status" value="1"/>
</dbReference>
<dbReference type="Pfam" id="PF00005">
    <property type="entry name" value="ABC_tran"/>
    <property type="match status" value="1"/>
</dbReference>
<gene>
    <name evidence="5" type="primary">macB_4</name>
    <name evidence="5" type="ORF">SAMEA4412665_00958</name>
</gene>
<dbReference type="RefSeq" id="WP_021104496.1">
    <property type="nucleotide sequence ID" value="NZ_AP026710.1"/>
</dbReference>
<evidence type="ECO:0000313" key="6">
    <source>
        <dbReference type="Proteomes" id="UP000215332"/>
    </source>
</evidence>
<keyword evidence="1" id="KW-0813">Transport</keyword>
<dbReference type="CDD" id="cd03255">
    <property type="entry name" value="ABC_MJ0796_LolCDE_FtsE"/>
    <property type="match status" value="1"/>
</dbReference>
<dbReference type="GO" id="GO:0005886">
    <property type="term" value="C:plasma membrane"/>
    <property type="evidence" value="ECO:0007669"/>
    <property type="project" value="TreeGrafter"/>
</dbReference>
<dbReference type="KEGG" id="cgrn:4412665_00958"/>
<dbReference type="EC" id="3.6.3.-" evidence="5"/>
<name>A0A239WHV9_9ACTN</name>
<dbReference type="GO" id="GO:0016887">
    <property type="term" value="F:ATP hydrolysis activity"/>
    <property type="evidence" value="ECO:0007669"/>
    <property type="project" value="InterPro"/>
</dbReference>
<keyword evidence="5" id="KW-0378">Hydrolase</keyword>
<dbReference type="AlphaFoldDB" id="A0A239WHV9"/>
<sequence length="250" mass="26982">MTSWIHATGVHKGFGRGARRVEVLRGVDLDVEPGEFVTVVGSSGAGKSTLLYCLCGLIPADDGQISLVGNDIRTASRSQLARIRRDHVGFIFQDLNLISSLTVRDNVVLPARMAGRRPRRRDVNQVLDAVGLASQASKYPAHLSGGQRQRVAIARSLLHQPELLLADEPTGSLDVSSRDTVLELLRATVSETTSLVMVTHDLDIAATADRVVVLADGHNDRILTRPSSTEVFQALHTGPRHCHADYTGAS</sequence>
<dbReference type="GO" id="GO:0005524">
    <property type="term" value="F:ATP binding"/>
    <property type="evidence" value="ECO:0007669"/>
    <property type="project" value="UniProtKB-KW"/>
</dbReference>
<dbReference type="Gene3D" id="3.40.50.300">
    <property type="entry name" value="P-loop containing nucleotide triphosphate hydrolases"/>
    <property type="match status" value="1"/>
</dbReference>
<keyword evidence="3 5" id="KW-0067">ATP-binding</keyword>
<dbReference type="GeneID" id="85153519"/>
<dbReference type="SUPFAM" id="SSF52540">
    <property type="entry name" value="P-loop containing nucleoside triphosphate hydrolases"/>
    <property type="match status" value="1"/>
</dbReference>
<protein>
    <submittedName>
        <fullName evidence="5">Macrolide export ATP-binding/permease protein MacB</fullName>
        <ecNumber evidence="5">3.6.3.-</ecNumber>
    </submittedName>
</protein>
<evidence type="ECO:0000256" key="2">
    <source>
        <dbReference type="ARBA" id="ARBA00022741"/>
    </source>
</evidence>
<evidence type="ECO:0000313" key="5">
    <source>
        <dbReference type="EMBL" id="SNV33458.1"/>
    </source>
</evidence>
<evidence type="ECO:0000256" key="1">
    <source>
        <dbReference type="ARBA" id="ARBA00022448"/>
    </source>
</evidence>
<dbReference type="FunFam" id="3.40.50.300:FF:000032">
    <property type="entry name" value="Export ABC transporter ATP-binding protein"/>
    <property type="match status" value="1"/>
</dbReference>
<dbReference type="SMART" id="SM00382">
    <property type="entry name" value="AAA"/>
    <property type="match status" value="1"/>
</dbReference>
<organism evidence="5 6">
    <name type="scientific">Cutibacterium granulosum</name>
    <dbReference type="NCBI Taxonomy" id="33011"/>
    <lineage>
        <taxon>Bacteria</taxon>
        <taxon>Bacillati</taxon>
        <taxon>Actinomycetota</taxon>
        <taxon>Actinomycetes</taxon>
        <taxon>Propionibacteriales</taxon>
        <taxon>Propionibacteriaceae</taxon>
        <taxon>Cutibacterium</taxon>
    </lineage>
</organism>
<dbReference type="InterPro" id="IPR017911">
    <property type="entry name" value="MacB-like_ATP-bd"/>
</dbReference>
<dbReference type="PANTHER" id="PTHR24220:SF685">
    <property type="entry name" value="ABC TRANSPORTER RELATED"/>
    <property type="match status" value="1"/>
</dbReference>
<keyword evidence="2" id="KW-0547">Nucleotide-binding</keyword>
<dbReference type="GO" id="GO:0022857">
    <property type="term" value="F:transmembrane transporter activity"/>
    <property type="evidence" value="ECO:0007669"/>
    <property type="project" value="TreeGrafter"/>
</dbReference>
<proteinExistence type="predicted"/>
<dbReference type="PANTHER" id="PTHR24220">
    <property type="entry name" value="IMPORT ATP-BINDING PROTEIN"/>
    <property type="match status" value="1"/>
</dbReference>
<evidence type="ECO:0000259" key="4">
    <source>
        <dbReference type="PROSITE" id="PS50893"/>
    </source>
</evidence>
<dbReference type="eggNOG" id="COG1136">
    <property type="taxonomic scope" value="Bacteria"/>
</dbReference>
<dbReference type="EMBL" id="LT906441">
    <property type="protein sequence ID" value="SNV33458.1"/>
    <property type="molecule type" value="Genomic_DNA"/>
</dbReference>
<dbReference type="InterPro" id="IPR003593">
    <property type="entry name" value="AAA+_ATPase"/>
</dbReference>
<dbReference type="InterPro" id="IPR003439">
    <property type="entry name" value="ABC_transporter-like_ATP-bd"/>
</dbReference>
<dbReference type="PROSITE" id="PS00211">
    <property type="entry name" value="ABC_TRANSPORTER_1"/>
    <property type="match status" value="1"/>
</dbReference>
<reference evidence="5 6" key="1">
    <citation type="submission" date="2017-06" db="EMBL/GenBank/DDBJ databases">
        <authorList>
            <consortium name="Pathogen Informatics"/>
        </authorList>
    </citation>
    <scope>NUCLEOTIDE SEQUENCE [LARGE SCALE GENOMIC DNA]</scope>
    <source>
        <strain evidence="5 6">NCTC11865</strain>
    </source>
</reference>
<evidence type="ECO:0000256" key="3">
    <source>
        <dbReference type="ARBA" id="ARBA00022840"/>
    </source>
</evidence>
<feature type="domain" description="ABC transporter" evidence="4">
    <location>
        <begin position="5"/>
        <end position="241"/>
    </location>
</feature>
<accession>A0A239WHV9</accession>
<dbReference type="Proteomes" id="UP000215332">
    <property type="component" value="Chromosome 1"/>
</dbReference>
<dbReference type="InterPro" id="IPR015854">
    <property type="entry name" value="ABC_transpr_LolD-like"/>
</dbReference>
<dbReference type="GO" id="GO:0098796">
    <property type="term" value="C:membrane protein complex"/>
    <property type="evidence" value="ECO:0007669"/>
    <property type="project" value="UniProtKB-ARBA"/>
</dbReference>